<keyword evidence="3" id="KW-0808">Transferase</keyword>
<evidence type="ECO:0000256" key="5">
    <source>
        <dbReference type="ARBA" id="ARBA00022737"/>
    </source>
</evidence>
<reference evidence="11 12" key="1">
    <citation type="journal article" date="2018" name="IMA Fungus">
        <title>IMA Genome-F 9: Draft genome sequence of Annulohypoxylon stygium, Aspergillus mulundensis, Berkeleyomyces basicola (syn. Thielaviopsis basicola), Ceratocystis smalleyi, two Cercospora beticola strains, Coleophoma cylindrospora, Fusarium fracticaudum, Phialophora cf. hyalina, and Morchella septimelata.</title>
        <authorList>
            <person name="Wingfield B.D."/>
            <person name="Bills G.F."/>
            <person name="Dong Y."/>
            <person name="Huang W."/>
            <person name="Nel W.J."/>
            <person name="Swalarsk-Parry B.S."/>
            <person name="Vaghefi N."/>
            <person name="Wilken P.M."/>
            <person name="An Z."/>
            <person name="de Beer Z.W."/>
            <person name="De Vos L."/>
            <person name="Chen L."/>
            <person name="Duong T.A."/>
            <person name="Gao Y."/>
            <person name="Hammerbacher A."/>
            <person name="Kikkert J.R."/>
            <person name="Li Y."/>
            <person name="Li H."/>
            <person name="Li K."/>
            <person name="Li Q."/>
            <person name="Liu X."/>
            <person name="Ma X."/>
            <person name="Naidoo K."/>
            <person name="Pethybridge S.J."/>
            <person name="Sun J."/>
            <person name="Steenkamp E.T."/>
            <person name="van der Nest M.A."/>
            <person name="van Wyk S."/>
            <person name="Wingfield M.J."/>
            <person name="Xiong C."/>
            <person name="Yue Q."/>
            <person name="Zhang X."/>
        </authorList>
    </citation>
    <scope>NUCLEOTIDE SEQUENCE [LARGE SCALE GENOMIC DNA]</scope>
    <source>
        <strain evidence="11 12">BP6252</strain>
    </source>
</reference>
<dbReference type="InterPro" id="IPR002867">
    <property type="entry name" value="IBR_dom"/>
</dbReference>
<dbReference type="Proteomes" id="UP000256645">
    <property type="component" value="Unassembled WGS sequence"/>
</dbReference>
<evidence type="ECO:0000256" key="8">
    <source>
        <dbReference type="ARBA" id="ARBA00022833"/>
    </source>
</evidence>
<feature type="compositionally biased region" description="Basic and acidic residues" evidence="9">
    <location>
        <begin position="23"/>
        <end position="33"/>
    </location>
</feature>
<feature type="compositionally biased region" description="Basic and acidic residues" evidence="9">
    <location>
        <begin position="101"/>
        <end position="111"/>
    </location>
</feature>
<dbReference type="GO" id="GO:0061630">
    <property type="term" value="F:ubiquitin protein ligase activity"/>
    <property type="evidence" value="ECO:0007669"/>
    <property type="project" value="UniProtKB-EC"/>
</dbReference>
<dbReference type="InterPro" id="IPR044066">
    <property type="entry name" value="TRIAD_supradom"/>
</dbReference>
<evidence type="ECO:0000256" key="3">
    <source>
        <dbReference type="ARBA" id="ARBA00022679"/>
    </source>
</evidence>
<accession>A0A3D8RV43</accession>
<comment type="caution">
    <text evidence="11">The sequence shown here is derived from an EMBL/GenBank/DDBJ whole genome shotgun (WGS) entry which is preliminary data.</text>
</comment>
<dbReference type="PROSITE" id="PS00518">
    <property type="entry name" value="ZF_RING_1"/>
    <property type="match status" value="1"/>
</dbReference>
<sequence>MASSHGEDGEKVRRRRRRVHSGSADKYKSRGGEEIIVETAVEDARRIRVHRLDSHRTHSRSVASSRMTSESHTTLTTSKSGSSHRRRKGHHREGAKHRTHKDSSSRHDDYVYKVPVAKPAERIVERQSSRDDRSTESEEEPVSEEETVKPEPKKRRIKIVYITPEEARRRERNHRSSTRRRDPERSKDDDESAHRNKERGSRKTDVLPASSPKRSQSTREASVSTSQPSLKRNNTTASHAVSHRTHHAPSISTANSAAKRSSFLGSFFGPSIQHHHSEPASPPRLVECLTCLSDDIPVYKSAKLKCGHRMCHSCLKRIFKLSVIDPQHMPPKCCTSDHIPLKHVERLFDIKFKRKWNLKFQEYTTKNRIYCPARRCGEWIKPGNIHSEGGRKYGKCTRCKTKVCCLCNGKWHGSKGCLKDEETTRLLETAKQAGWQRCYDCRTMVELKEGCNHMTCRCTAEFCMICGLKWKSCNCPWFNYDAVEVDRLNHMRIPGEDVNEHPVPMDRPNRLRRPAMNYDQEINQRRRQERMDEILARRLQRVAINDDDDYNGGIGDINGIGNGAGHFMNEDYVRRAHTAVAGALGQANAAANYIMGVNRQRGIPPPAVRARGLGERYPTEQRGPPPPPMLRRLSVSEQPLPARPAARLVPQRTSHNYAVEAAVHATRSVQRAPPPPPPAQSQVPKDSVLAGLGGSGRGSNRVGAWRTHVQPGVVPAEGVLSVVD</sequence>
<evidence type="ECO:0000256" key="7">
    <source>
        <dbReference type="ARBA" id="ARBA00022786"/>
    </source>
</evidence>
<evidence type="ECO:0000313" key="12">
    <source>
        <dbReference type="Proteomes" id="UP000256645"/>
    </source>
</evidence>
<evidence type="ECO:0000256" key="4">
    <source>
        <dbReference type="ARBA" id="ARBA00022723"/>
    </source>
</evidence>
<dbReference type="EMBL" id="PDLM01000005">
    <property type="protein sequence ID" value="RDW77734.1"/>
    <property type="molecule type" value="Genomic_DNA"/>
</dbReference>
<evidence type="ECO:0000259" key="10">
    <source>
        <dbReference type="PROSITE" id="PS51873"/>
    </source>
</evidence>
<dbReference type="Pfam" id="PF01485">
    <property type="entry name" value="IBR"/>
    <property type="match status" value="2"/>
</dbReference>
<feature type="region of interest" description="Disordered" evidence="9">
    <location>
        <begin position="1"/>
        <end position="256"/>
    </location>
</feature>
<keyword evidence="7" id="KW-0833">Ubl conjugation pathway</keyword>
<dbReference type="GO" id="GO:0016567">
    <property type="term" value="P:protein ubiquitination"/>
    <property type="evidence" value="ECO:0007669"/>
    <property type="project" value="InterPro"/>
</dbReference>
<keyword evidence="12" id="KW-1185">Reference proteome</keyword>
<name>A0A3D8RV43_9HELO</name>
<dbReference type="OrthoDB" id="9977870at2759"/>
<proteinExistence type="predicted"/>
<keyword evidence="8" id="KW-0862">Zinc</keyword>
<dbReference type="Gene3D" id="1.20.120.1750">
    <property type="match status" value="1"/>
</dbReference>
<gene>
    <name evidence="11" type="ORF">BP6252_05787</name>
</gene>
<feature type="compositionally biased region" description="Basic and acidic residues" evidence="9">
    <location>
        <begin position="119"/>
        <end position="136"/>
    </location>
</feature>
<dbReference type="GO" id="GO:0008270">
    <property type="term" value="F:zinc ion binding"/>
    <property type="evidence" value="ECO:0007669"/>
    <property type="project" value="UniProtKB-KW"/>
</dbReference>
<dbReference type="InterPro" id="IPR031127">
    <property type="entry name" value="E3_UB_ligase_RBR"/>
</dbReference>
<feature type="region of interest" description="Disordered" evidence="9">
    <location>
        <begin position="665"/>
        <end position="703"/>
    </location>
</feature>
<dbReference type="SUPFAM" id="SSF57850">
    <property type="entry name" value="RING/U-box"/>
    <property type="match status" value="2"/>
</dbReference>
<protein>
    <recommendedName>
        <fullName evidence="2">RBR-type E3 ubiquitin transferase</fullName>
        <ecNumber evidence="2">2.3.2.31</ecNumber>
    </recommendedName>
</protein>
<feature type="domain" description="RING-type" evidence="10">
    <location>
        <begin position="284"/>
        <end position="484"/>
    </location>
</feature>
<keyword evidence="4" id="KW-0479">Metal-binding</keyword>
<dbReference type="CDD" id="cd20335">
    <property type="entry name" value="BRcat_RBR"/>
    <property type="match status" value="1"/>
</dbReference>
<dbReference type="CDD" id="cd22584">
    <property type="entry name" value="Rcat_RBR_unk"/>
    <property type="match status" value="1"/>
</dbReference>
<dbReference type="PROSITE" id="PS51873">
    <property type="entry name" value="TRIAD"/>
    <property type="match status" value="1"/>
</dbReference>
<evidence type="ECO:0000256" key="1">
    <source>
        <dbReference type="ARBA" id="ARBA00001798"/>
    </source>
</evidence>
<keyword evidence="6" id="KW-0863">Zinc-finger</keyword>
<dbReference type="STRING" id="1849047.A0A3D8RV43"/>
<feature type="compositionally biased region" description="Basic and acidic residues" evidence="9">
    <location>
        <begin position="1"/>
        <end position="11"/>
    </location>
</feature>
<dbReference type="InterPro" id="IPR017907">
    <property type="entry name" value="Znf_RING_CS"/>
</dbReference>
<dbReference type="EC" id="2.3.2.31" evidence="2"/>
<evidence type="ECO:0000256" key="2">
    <source>
        <dbReference type="ARBA" id="ARBA00012251"/>
    </source>
</evidence>
<evidence type="ECO:0000256" key="9">
    <source>
        <dbReference type="SAM" id="MobiDB-lite"/>
    </source>
</evidence>
<feature type="compositionally biased region" description="Basic and acidic residues" evidence="9">
    <location>
        <begin position="42"/>
        <end position="56"/>
    </location>
</feature>
<organism evidence="11 12">
    <name type="scientific">Coleophoma cylindrospora</name>
    <dbReference type="NCBI Taxonomy" id="1849047"/>
    <lineage>
        <taxon>Eukaryota</taxon>
        <taxon>Fungi</taxon>
        <taxon>Dikarya</taxon>
        <taxon>Ascomycota</taxon>
        <taxon>Pezizomycotina</taxon>
        <taxon>Leotiomycetes</taxon>
        <taxon>Helotiales</taxon>
        <taxon>Dermateaceae</taxon>
        <taxon>Coleophoma</taxon>
    </lineage>
</organism>
<feature type="compositionally biased region" description="Basic residues" evidence="9">
    <location>
        <begin position="82"/>
        <end position="100"/>
    </location>
</feature>
<feature type="compositionally biased region" description="Polar residues" evidence="9">
    <location>
        <begin position="212"/>
        <end position="239"/>
    </location>
</feature>
<evidence type="ECO:0000256" key="6">
    <source>
        <dbReference type="ARBA" id="ARBA00022771"/>
    </source>
</evidence>
<dbReference type="AlphaFoldDB" id="A0A3D8RV43"/>
<feature type="compositionally biased region" description="Polar residues" evidence="9">
    <location>
        <begin position="60"/>
        <end position="77"/>
    </location>
</feature>
<comment type="catalytic activity">
    <reaction evidence="1">
        <text>[E2 ubiquitin-conjugating enzyme]-S-ubiquitinyl-L-cysteine + [acceptor protein]-L-lysine = [E2 ubiquitin-conjugating enzyme]-L-cysteine + [acceptor protein]-N(6)-ubiquitinyl-L-lysine.</text>
        <dbReference type="EC" id="2.3.2.31"/>
    </reaction>
</comment>
<feature type="compositionally biased region" description="Basic and acidic residues" evidence="9">
    <location>
        <begin position="179"/>
        <end position="205"/>
    </location>
</feature>
<evidence type="ECO:0000313" key="11">
    <source>
        <dbReference type="EMBL" id="RDW77734.1"/>
    </source>
</evidence>
<dbReference type="PANTHER" id="PTHR11685">
    <property type="entry name" value="RBR FAMILY RING FINGER AND IBR DOMAIN-CONTAINING"/>
    <property type="match status" value="1"/>
</dbReference>
<keyword evidence="5" id="KW-0677">Repeat</keyword>